<organism evidence="2 3">
    <name type="scientific">Streptomyces evansiae</name>
    <dbReference type="NCBI Taxonomy" id="3075535"/>
    <lineage>
        <taxon>Bacteria</taxon>
        <taxon>Bacillati</taxon>
        <taxon>Actinomycetota</taxon>
        <taxon>Actinomycetes</taxon>
        <taxon>Kitasatosporales</taxon>
        <taxon>Streptomycetaceae</taxon>
        <taxon>Streptomyces</taxon>
    </lineage>
</organism>
<dbReference type="CDD" id="cd00093">
    <property type="entry name" value="HTH_XRE"/>
    <property type="match status" value="1"/>
</dbReference>
<dbReference type="Pfam" id="PF01381">
    <property type="entry name" value="HTH_3"/>
    <property type="match status" value="1"/>
</dbReference>
<dbReference type="InterPro" id="IPR010982">
    <property type="entry name" value="Lambda_DNA-bd_dom_sf"/>
</dbReference>
<reference evidence="3" key="1">
    <citation type="submission" date="2023-07" db="EMBL/GenBank/DDBJ databases">
        <title>30 novel species of actinomycetes from the DSMZ collection.</title>
        <authorList>
            <person name="Nouioui I."/>
        </authorList>
    </citation>
    <scope>NUCLEOTIDE SEQUENCE [LARGE SCALE GENOMIC DNA]</scope>
    <source>
        <strain evidence="3">DSM 41982</strain>
    </source>
</reference>
<evidence type="ECO:0000313" key="3">
    <source>
        <dbReference type="Proteomes" id="UP001183607"/>
    </source>
</evidence>
<dbReference type="InterPro" id="IPR001387">
    <property type="entry name" value="Cro/C1-type_HTH"/>
</dbReference>
<dbReference type="Proteomes" id="UP001183607">
    <property type="component" value="Unassembled WGS sequence"/>
</dbReference>
<feature type="domain" description="HTH cro/C1-type" evidence="1">
    <location>
        <begin position="13"/>
        <end position="51"/>
    </location>
</feature>
<evidence type="ECO:0000259" key="1">
    <source>
        <dbReference type="PROSITE" id="PS50943"/>
    </source>
</evidence>
<accession>A0ABD5EGY9</accession>
<sequence>MSDDYLARIGKLIRDARQHRGWTQTQLAEALGTSQSAVNRIERGNQNISLE</sequence>
<dbReference type="Gene3D" id="1.10.260.40">
    <property type="entry name" value="lambda repressor-like DNA-binding domains"/>
    <property type="match status" value="1"/>
</dbReference>
<comment type="caution">
    <text evidence="2">The sequence shown here is derived from an EMBL/GenBank/DDBJ whole genome shotgun (WGS) entry which is preliminary data.</text>
</comment>
<evidence type="ECO:0000313" key="2">
    <source>
        <dbReference type="EMBL" id="MDT0419822.1"/>
    </source>
</evidence>
<protein>
    <submittedName>
        <fullName evidence="2">Helix-turn-helix transcriptional regulator</fullName>
    </submittedName>
</protein>
<dbReference type="PROSITE" id="PS50943">
    <property type="entry name" value="HTH_CROC1"/>
    <property type="match status" value="1"/>
</dbReference>
<dbReference type="EMBL" id="JAVRER010000169">
    <property type="protein sequence ID" value="MDT0419822.1"/>
    <property type="molecule type" value="Genomic_DNA"/>
</dbReference>
<proteinExistence type="predicted"/>
<name>A0ABD5EGY9_9ACTN</name>
<dbReference type="AlphaFoldDB" id="A0ABD5EGY9"/>
<feature type="non-terminal residue" evidence="2">
    <location>
        <position position="51"/>
    </location>
</feature>
<dbReference type="RefSeq" id="WP_311677799.1">
    <property type="nucleotide sequence ID" value="NZ_JAVRER010000169.1"/>
</dbReference>
<dbReference type="SUPFAM" id="SSF47413">
    <property type="entry name" value="lambda repressor-like DNA-binding domains"/>
    <property type="match status" value="1"/>
</dbReference>
<gene>
    <name evidence="2" type="ORF">RM574_30580</name>
</gene>